<name>A0A0G2FVB7_9PEZI</name>
<accession>A0A0G2FVB7</accession>
<proteinExistence type="predicted"/>
<feature type="region of interest" description="Disordered" evidence="1">
    <location>
        <begin position="16"/>
        <end position="85"/>
    </location>
</feature>
<protein>
    <submittedName>
        <fullName evidence="2">Uncharacterized protein</fullName>
    </submittedName>
</protein>
<gene>
    <name evidence="2" type="ORF">UCDDA912_g02154</name>
</gene>
<reference evidence="2 3" key="2">
    <citation type="submission" date="2015-05" db="EMBL/GenBank/DDBJ databases">
        <authorList>
            <person name="Morales-Cruz A."/>
            <person name="Amrine K.C."/>
            <person name="Cantu D."/>
        </authorList>
    </citation>
    <scope>NUCLEOTIDE SEQUENCE [LARGE SCALE GENOMIC DNA]</scope>
    <source>
        <strain evidence="2">DA912</strain>
    </source>
</reference>
<dbReference type="AlphaFoldDB" id="A0A0G2FVB7"/>
<evidence type="ECO:0000313" key="2">
    <source>
        <dbReference type="EMBL" id="KKY37936.1"/>
    </source>
</evidence>
<keyword evidence="3" id="KW-1185">Reference proteome</keyword>
<reference evidence="2 3" key="1">
    <citation type="submission" date="2015-05" db="EMBL/GenBank/DDBJ databases">
        <title>Distinctive expansion of gene families associated with plant cell wall degradation and secondary metabolism in the genomes of grapevine trunk pathogens.</title>
        <authorList>
            <person name="Lawrence D.P."/>
            <person name="Travadon R."/>
            <person name="Rolshausen P.E."/>
            <person name="Baumgartner K."/>
        </authorList>
    </citation>
    <scope>NUCLEOTIDE SEQUENCE [LARGE SCALE GENOMIC DNA]</scope>
    <source>
        <strain evidence="2">DA912</strain>
    </source>
</reference>
<dbReference type="EMBL" id="LCUC01000066">
    <property type="protein sequence ID" value="KKY37936.1"/>
    <property type="molecule type" value="Genomic_DNA"/>
</dbReference>
<feature type="region of interest" description="Disordered" evidence="1">
    <location>
        <begin position="327"/>
        <end position="357"/>
    </location>
</feature>
<dbReference type="OrthoDB" id="5215464at2759"/>
<sequence>MAEDIIMLNQAMDVDTGVPPVPSTGGTSSVHPRSPLCARRSIPNGNDKRGNMYDSLKLRPGSKVQKNSSHSQANRHKDSGHAEQRRKMINTQRNRKLQIQHAVANGTFQIRTLSDLGEGNRPTTVDQDGSQQIQRLNKDIVAQALYGPVPGMTFDPALPSLNETDMADLVQALEAFQMHLARKGRVALTDRAGALLRAFARDVLAMVLLRPDKRGCKIAADDFWAQVAVDYTQSKKARWLTMRASRLLGSSAAATVPKWRRGKPFTAHGSVVLNALEAPGRHPVIDEALAEANKEIPPFIMAQPSTLRALMDHFEAARSRYLANLRMSDGPGNPGPHMPMQSLSVPSRTNDECDTSGDEDDDFHGVFFDGGVEDNGQVEEGVPSHHSQWLLVKLDEWTALKNGQQQGGVDVDMLSALDLGDAMQGF</sequence>
<comment type="caution">
    <text evidence="2">The sequence shown here is derived from an EMBL/GenBank/DDBJ whole genome shotgun (WGS) entry which is preliminary data.</text>
</comment>
<evidence type="ECO:0000313" key="3">
    <source>
        <dbReference type="Proteomes" id="UP000034680"/>
    </source>
</evidence>
<organism evidence="2 3">
    <name type="scientific">Diaporthe ampelina</name>
    <dbReference type="NCBI Taxonomy" id="1214573"/>
    <lineage>
        <taxon>Eukaryota</taxon>
        <taxon>Fungi</taxon>
        <taxon>Dikarya</taxon>
        <taxon>Ascomycota</taxon>
        <taxon>Pezizomycotina</taxon>
        <taxon>Sordariomycetes</taxon>
        <taxon>Sordariomycetidae</taxon>
        <taxon>Diaporthales</taxon>
        <taxon>Diaporthaceae</taxon>
        <taxon>Diaporthe</taxon>
    </lineage>
</organism>
<feature type="compositionally biased region" description="Basic and acidic residues" evidence="1">
    <location>
        <begin position="75"/>
        <end position="85"/>
    </location>
</feature>
<dbReference type="Proteomes" id="UP000034680">
    <property type="component" value="Unassembled WGS sequence"/>
</dbReference>
<evidence type="ECO:0000256" key="1">
    <source>
        <dbReference type="SAM" id="MobiDB-lite"/>
    </source>
</evidence>